<feature type="region of interest" description="Disordered" evidence="4">
    <location>
        <begin position="1"/>
        <end position="57"/>
    </location>
</feature>
<dbReference type="OrthoDB" id="442863at2759"/>
<keyword evidence="2" id="KW-0819">tRNA processing</keyword>
<dbReference type="GO" id="GO:0005655">
    <property type="term" value="C:nucleolar ribonuclease P complex"/>
    <property type="evidence" value="ECO:0007669"/>
    <property type="project" value="InterPro"/>
</dbReference>
<feature type="region of interest" description="Disordered" evidence="4">
    <location>
        <begin position="150"/>
        <end position="169"/>
    </location>
</feature>
<dbReference type="Pfam" id="PF08170">
    <property type="entry name" value="POPLD"/>
    <property type="match status" value="1"/>
</dbReference>
<accession>A0A4V2MXP3</accession>
<dbReference type="EMBL" id="RWJN01000013">
    <property type="protein sequence ID" value="TCD70907.1"/>
    <property type="molecule type" value="Genomic_DNA"/>
</dbReference>
<comment type="caution">
    <text evidence="8">The sequence shown here is derived from an EMBL/GenBank/DDBJ whole genome shotgun (WGS) entry which is preliminary data.</text>
</comment>
<evidence type="ECO:0000256" key="4">
    <source>
        <dbReference type="SAM" id="MobiDB-lite"/>
    </source>
</evidence>
<feature type="domain" description="POPLD" evidence="6">
    <location>
        <begin position="550"/>
        <end position="641"/>
    </location>
</feature>
<evidence type="ECO:0000256" key="1">
    <source>
        <dbReference type="ARBA" id="ARBA00004123"/>
    </source>
</evidence>
<dbReference type="GO" id="GO:0000172">
    <property type="term" value="C:ribonuclease MRP complex"/>
    <property type="evidence" value="ECO:0007669"/>
    <property type="project" value="InterPro"/>
</dbReference>
<reference evidence="8 9" key="1">
    <citation type="submission" date="2018-11" db="EMBL/GenBank/DDBJ databases">
        <title>Genome assembly of Steccherinum ochraceum LE-BIN_3174, the white-rot fungus of the Steccherinaceae family (The Residual Polyporoid clade, Polyporales, Basidiomycota).</title>
        <authorList>
            <person name="Fedorova T.V."/>
            <person name="Glazunova O.A."/>
            <person name="Landesman E.O."/>
            <person name="Moiseenko K.V."/>
            <person name="Psurtseva N.V."/>
            <person name="Savinova O.S."/>
            <person name="Shakhova N.V."/>
            <person name="Tyazhelova T.V."/>
            <person name="Vasina D.V."/>
        </authorList>
    </citation>
    <scope>NUCLEOTIDE SEQUENCE [LARGE SCALE GENOMIC DNA]</scope>
    <source>
        <strain evidence="8 9">LE-BIN_3174</strain>
    </source>
</reference>
<dbReference type="STRING" id="92696.A0A4V2MXP3"/>
<dbReference type="InterPro" id="IPR039182">
    <property type="entry name" value="Pop1"/>
</dbReference>
<dbReference type="GO" id="GO:0001682">
    <property type="term" value="P:tRNA 5'-leader removal"/>
    <property type="evidence" value="ECO:0007669"/>
    <property type="project" value="InterPro"/>
</dbReference>
<evidence type="ECO:0000259" key="6">
    <source>
        <dbReference type="Pfam" id="PF08170"/>
    </source>
</evidence>
<dbReference type="Pfam" id="PF22770">
    <property type="entry name" value="POP1_C"/>
    <property type="match status" value="1"/>
</dbReference>
<evidence type="ECO:0000256" key="2">
    <source>
        <dbReference type="ARBA" id="ARBA00022694"/>
    </source>
</evidence>
<feature type="domain" description="POP1 C-terminal" evidence="7">
    <location>
        <begin position="760"/>
        <end position="845"/>
    </location>
</feature>
<evidence type="ECO:0000313" key="8">
    <source>
        <dbReference type="EMBL" id="TCD70907.1"/>
    </source>
</evidence>
<feature type="compositionally biased region" description="Basic residues" evidence="4">
    <location>
        <begin position="153"/>
        <end position="169"/>
    </location>
</feature>
<evidence type="ECO:0000259" key="7">
    <source>
        <dbReference type="Pfam" id="PF22770"/>
    </source>
</evidence>
<dbReference type="InterPro" id="IPR009723">
    <property type="entry name" value="Pop1_N"/>
</dbReference>
<dbReference type="PANTHER" id="PTHR22731">
    <property type="entry name" value="RIBONUCLEASES P/MRP PROTEIN SUBUNIT POP1"/>
    <property type="match status" value="1"/>
</dbReference>
<comment type="subcellular location">
    <subcellularLocation>
        <location evidence="1">Nucleus</location>
    </subcellularLocation>
</comment>
<dbReference type="Proteomes" id="UP000292702">
    <property type="component" value="Unassembled WGS sequence"/>
</dbReference>
<gene>
    <name evidence="8" type="ORF">EIP91_001216</name>
</gene>
<dbReference type="Pfam" id="PF06978">
    <property type="entry name" value="POP1_N"/>
    <property type="match status" value="1"/>
</dbReference>
<dbReference type="AlphaFoldDB" id="A0A4V2MXP3"/>
<sequence>MTGKRKNDESTPSQELSGREKKKQKTAAARTIAVQPSGPSTSATPQPQTANAVAGPSRVRFEEKQLPGSLDVERFAEARAFEINAMHTAMQTARVLHTELGKSFHGTCDEERPVMTSVACLYDYETKLERRYVMPRIGDPLSFMAPQMDPAKKKALGRSHPQRGKSKTIKRTKQLLHRQKDKVWLETHIWHAKRMKMENMWGYRLYNPQRSPSDRRIARPCMDLFFTMRLTLASSNYADLRRYYDLPSDAAAILKVQIRVPFMTGSRTCDTHIYKSGAYPFDLIAPVTVIWQSQDDTMWAKLGPSSLHRATKQNKHREDDLKVKATPTRRVWVRVHPSVYEHVYEALQTSASYALEAAKRANGPDAKVHLVVDITDLRERLNIFEIMGPKSSQVIKGALKPVFNPPREDFTKFWQALGNLQTTASVPRDMVIGFTVNDPRLTFPPKNAHIQSNGSHPASSPVANVFPKSILALSEIWDEDVREQLRKPKFKKKDLDQRRSENVVPGTPLQAKQTDDRIPVMLIQRSLETPPNSSESSTSSNDFASPSLHGWTLIVPSGWSMPFFSSLTYTGTRVGGQRERQTQSFEAGLAYFPRDFPCTKSYNTYAEQKAVEDRSRWDRKPPAKRPNYEVLGTRSPWQPDWSVVLGCQPVQGEDLVETQRAEQYVVVQPWLLRGRDIHKVLEGAATMFNNAAGLHDQINQLRKKRKLDPLDAVHRPQDLWKGALVRVKLRLVGRGSPDDLAVIYRVDDEEHDEWTAMFKEEAMQLDEEQNELATRKAPTADIIGYITTGNFSLALGEAYAIGAIPLSHFFALREQATRMGKYPHPLVKVRDRHGTVYRAAHLQVLE</sequence>
<feature type="compositionally biased region" description="Polar residues" evidence="4">
    <location>
        <begin position="37"/>
        <end position="51"/>
    </location>
</feature>
<feature type="region of interest" description="Disordered" evidence="4">
    <location>
        <begin position="492"/>
        <end position="516"/>
    </location>
</feature>
<keyword evidence="9" id="KW-1185">Reference proteome</keyword>
<dbReference type="PANTHER" id="PTHR22731:SF3">
    <property type="entry name" value="RIBONUCLEASES P_MRP PROTEIN SUBUNIT POP1"/>
    <property type="match status" value="1"/>
</dbReference>
<name>A0A4V2MXP3_9APHY</name>
<evidence type="ECO:0000259" key="5">
    <source>
        <dbReference type="Pfam" id="PF06978"/>
    </source>
</evidence>
<dbReference type="InterPro" id="IPR012590">
    <property type="entry name" value="POPLD_dom"/>
</dbReference>
<feature type="domain" description="Pop1 N-terminal" evidence="5">
    <location>
        <begin position="166"/>
        <end position="205"/>
    </location>
</feature>
<protein>
    <submittedName>
        <fullName evidence="8">Uncharacterized protein</fullName>
    </submittedName>
</protein>
<evidence type="ECO:0000256" key="3">
    <source>
        <dbReference type="ARBA" id="ARBA00023242"/>
    </source>
</evidence>
<keyword evidence="3" id="KW-0539">Nucleus</keyword>
<evidence type="ECO:0000313" key="9">
    <source>
        <dbReference type="Proteomes" id="UP000292702"/>
    </source>
</evidence>
<dbReference type="InterPro" id="IPR055079">
    <property type="entry name" value="POP1_C"/>
</dbReference>
<organism evidence="8 9">
    <name type="scientific">Steccherinum ochraceum</name>
    <dbReference type="NCBI Taxonomy" id="92696"/>
    <lineage>
        <taxon>Eukaryota</taxon>
        <taxon>Fungi</taxon>
        <taxon>Dikarya</taxon>
        <taxon>Basidiomycota</taxon>
        <taxon>Agaricomycotina</taxon>
        <taxon>Agaricomycetes</taxon>
        <taxon>Polyporales</taxon>
        <taxon>Steccherinaceae</taxon>
        <taxon>Steccherinum</taxon>
    </lineage>
</organism>
<proteinExistence type="predicted"/>